<dbReference type="PANTHER" id="PTHR22893">
    <property type="entry name" value="NADH OXIDOREDUCTASE-RELATED"/>
    <property type="match status" value="1"/>
</dbReference>
<dbReference type="SUPFAM" id="SSF51395">
    <property type="entry name" value="FMN-linked oxidoreductases"/>
    <property type="match status" value="1"/>
</dbReference>
<name>A0A951U9N9_9CYAN</name>
<sequence length="377" mass="40858">MSNEVNLLSPVKVGPYELRNRLVMAPLTRNRARAGNVPGALNANYYAQRASAGLIITEASQVSPQGLGYPSTPGIYSQEQVEGWRLVTNAVHERGGRIFLQLWHVGRISHPSLQPDGALPVAPSAIAPEGEASTYEGQQPFVTPRALETDEIPGIVEQYRQGAENALAAGFDGVEIHSANGYLLDQFLQDGSNQRTDQYGGSIENRARLLLEVTEAVTSVWGAERVGVRLSPTGTFNSMYDSNPAALFSYVASALNRFGLAYLHLVEPRADADALKRWAKDIGNLNDKEVGLAARYFRPIFTGTIISAGGYDREQGNAVIAAGDADLVAYGRLFIANPDLPERFALNAPLNTPDRSTFYGGDERGYIDYPSLELQSA</sequence>
<dbReference type="PANTHER" id="PTHR22893:SF98">
    <property type="entry name" value="OXIDOREDUCTASE"/>
    <property type="match status" value="1"/>
</dbReference>
<comment type="cofactor">
    <cofactor evidence="1">
        <name>FMN</name>
        <dbReference type="ChEBI" id="CHEBI:58210"/>
    </cofactor>
</comment>
<comment type="caution">
    <text evidence="5">The sequence shown here is derived from an EMBL/GenBank/DDBJ whole genome shotgun (WGS) entry which is preliminary data.</text>
</comment>
<dbReference type="CDD" id="cd02933">
    <property type="entry name" value="OYE_like_FMN"/>
    <property type="match status" value="1"/>
</dbReference>
<evidence type="ECO:0000256" key="1">
    <source>
        <dbReference type="ARBA" id="ARBA00001917"/>
    </source>
</evidence>
<accession>A0A951U9N9</accession>
<dbReference type="InterPro" id="IPR013785">
    <property type="entry name" value="Aldolase_TIM"/>
</dbReference>
<organism evidence="5 6">
    <name type="scientific">Symplocastrum torsivum CPER-KK1</name>
    <dbReference type="NCBI Taxonomy" id="450513"/>
    <lineage>
        <taxon>Bacteria</taxon>
        <taxon>Bacillati</taxon>
        <taxon>Cyanobacteriota</taxon>
        <taxon>Cyanophyceae</taxon>
        <taxon>Oscillatoriophycideae</taxon>
        <taxon>Oscillatoriales</taxon>
        <taxon>Microcoleaceae</taxon>
        <taxon>Symplocastrum</taxon>
    </lineage>
</organism>
<evidence type="ECO:0000259" key="4">
    <source>
        <dbReference type="Pfam" id="PF00724"/>
    </source>
</evidence>
<dbReference type="InterPro" id="IPR045247">
    <property type="entry name" value="Oye-like"/>
</dbReference>
<comment type="similarity">
    <text evidence="2">Belongs to the NADH:flavin oxidoreductase/NADH oxidase family.</text>
</comment>
<dbReference type="InterPro" id="IPR001155">
    <property type="entry name" value="OxRdtase_FMN_N"/>
</dbReference>
<dbReference type="AlphaFoldDB" id="A0A951U9N9"/>
<reference evidence="5" key="2">
    <citation type="journal article" date="2022" name="Microbiol. Resour. Announc.">
        <title>Metagenome Sequencing to Explore Phylogenomics of Terrestrial Cyanobacteria.</title>
        <authorList>
            <person name="Ward R.D."/>
            <person name="Stajich J.E."/>
            <person name="Johansen J.R."/>
            <person name="Huntemann M."/>
            <person name="Clum A."/>
            <person name="Foster B."/>
            <person name="Foster B."/>
            <person name="Roux S."/>
            <person name="Palaniappan K."/>
            <person name="Varghese N."/>
            <person name="Mukherjee S."/>
            <person name="Reddy T.B.K."/>
            <person name="Daum C."/>
            <person name="Copeland A."/>
            <person name="Chen I.A."/>
            <person name="Ivanova N.N."/>
            <person name="Kyrpides N.C."/>
            <person name="Shapiro N."/>
            <person name="Eloe-Fadrosh E.A."/>
            <person name="Pietrasiak N."/>
        </authorList>
    </citation>
    <scope>NUCLEOTIDE SEQUENCE</scope>
    <source>
        <strain evidence="5">CPER-KK1</strain>
    </source>
</reference>
<protein>
    <submittedName>
        <fullName evidence="5">Alkene reductase</fullName>
    </submittedName>
</protein>
<dbReference type="Proteomes" id="UP000753908">
    <property type="component" value="Unassembled WGS sequence"/>
</dbReference>
<dbReference type="GO" id="GO:0010181">
    <property type="term" value="F:FMN binding"/>
    <property type="evidence" value="ECO:0007669"/>
    <property type="project" value="InterPro"/>
</dbReference>
<dbReference type="Gene3D" id="3.20.20.70">
    <property type="entry name" value="Aldolase class I"/>
    <property type="match status" value="1"/>
</dbReference>
<gene>
    <name evidence="5" type="ORF">KME25_11030</name>
</gene>
<proteinExistence type="inferred from homology"/>
<evidence type="ECO:0000313" key="5">
    <source>
        <dbReference type="EMBL" id="MBW4544962.1"/>
    </source>
</evidence>
<evidence type="ECO:0000313" key="6">
    <source>
        <dbReference type="Proteomes" id="UP000753908"/>
    </source>
</evidence>
<keyword evidence="3" id="KW-0560">Oxidoreductase</keyword>
<dbReference type="GO" id="GO:0005829">
    <property type="term" value="C:cytosol"/>
    <property type="evidence" value="ECO:0007669"/>
    <property type="project" value="UniProtKB-ARBA"/>
</dbReference>
<reference evidence="5" key="1">
    <citation type="submission" date="2021-05" db="EMBL/GenBank/DDBJ databases">
        <authorList>
            <person name="Pietrasiak N."/>
            <person name="Ward R."/>
            <person name="Stajich J.E."/>
            <person name="Kurbessoian T."/>
        </authorList>
    </citation>
    <scope>NUCLEOTIDE SEQUENCE</scope>
    <source>
        <strain evidence="5">CPER-KK1</strain>
    </source>
</reference>
<dbReference type="EMBL" id="JAHHIF010000012">
    <property type="protein sequence ID" value="MBW4544962.1"/>
    <property type="molecule type" value="Genomic_DNA"/>
</dbReference>
<evidence type="ECO:0000256" key="3">
    <source>
        <dbReference type="ARBA" id="ARBA00023002"/>
    </source>
</evidence>
<feature type="domain" description="NADH:flavin oxidoreductase/NADH oxidase N-terminal" evidence="4">
    <location>
        <begin position="7"/>
        <end position="350"/>
    </location>
</feature>
<dbReference type="FunFam" id="3.20.20.70:FF:000059">
    <property type="entry name" value="N-ethylmaleimide reductase, FMN-linked"/>
    <property type="match status" value="1"/>
</dbReference>
<dbReference type="GO" id="GO:0016628">
    <property type="term" value="F:oxidoreductase activity, acting on the CH-CH group of donors, NAD or NADP as acceptor"/>
    <property type="evidence" value="ECO:0007669"/>
    <property type="project" value="UniProtKB-ARBA"/>
</dbReference>
<evidence type="ECO:0000256" key="2">
    <source>
        <dbReference type="ARBA" id="ARBA00005979"/>
    </source>
</evidence>
<dbReference type="Pfam" id="PF00724">
    <property type="entry name" value="Oxidored_FMN"/>
    <property type="match status" value="1"/>
</dbReference>